<dbReference type="HOGENOM" id="CLU_034394_1_1_1"/>
<feature type="region of interest" description="Disordered" evidence="1">
    <location>
        <begin position="269"/>
        <end position="306"/>
    </location>
</feature>
<dbReference type="OrthoDB" id="248233at2759"/>
<evidence type="ECO:0000313" key="3">
    <source>
        <dbReference type="Proteomes" id="UP000001194"/>
    </source>
</evidence>
<reference evidence="2 3" key="1">
    <citation type="journal article" date="2008" name="Nature">
        <title>The genome of Laccaria bicolor provides insights into mycorrhizal symbiosis.</title>
        <authorList>
            <person name="Martin F."/>
            <person name="Aerts A."/>
            <person name="Ahren D."/>
            <person name="Brun A."/>
            <person name="Danchin E.G.J."/>
            <person name="Duchaussoy F."/>
            <person name="Gibon J."/>
            <person name="Kohler A."/>
            <person name="Lindquist E."/>
            <person name="Pereda V."/>
            <person name="Salamov A."/>
            <person name="Shapiro H.J."/>
            <person name="Wuyts J."/>
            <person name="Blaudez D."/>
            <person name="Buee M."/>
            <person name="Brokstein P."/>
            <person name="Canbaeck B."/>
            <person name="Cohen D."/>
            <person name="Courty P.E."/>
            <person name="Coutinho P.M."/>
            <person name="Delaruelle C."/>
            <person name="Detter J.C."/>
            <person name="Deveau A."/>
            <person name="DiFazio S."/>
            <person name="Duplessis S."/>
            <person name="Fraissinet-Tachet L."/>
            <person name="Lucic E."/>
            <person name="Frey-Klett P."/>
            <person name="Fourrey C."/>
            <person name="Feussner I."/>
            <person name="Gay G."/>
            <person name="Grimwood J."/>
            <person name="Hoegger P.J."/>
            <person name="Jain P."/>
            <person name="Kilaru S."/>
            <person name="Labbe J."/>
            <person name="Lin Y.C."/>
            <person name="Legue V."/>
            <person name="Le Tacon F."/>
            <person name="Marmeisse R."/>
            <person name="Melayah D."/>
            <person name="Montanini B."/>
            <person name="Muratet M."/>
            <person name="Nehls U."/>
            <person name="Niculita-Hirzel H."/>
            <person name="Oudot-Le Secq M.P."/>
            <person name="Peter M."/>
            <person name="Quesneville H."/>
            <person name="Rajashekar B."/>
            <person name="Reich M."/>
            <person name="Rouhier N."/>
            <person name="Schmutz J."/>
            <person name="Yin T."/>
            <person name="Chalot M."/>
            <person name="Henrissat B."/>
            <person name="Kuees U."/>
            <person name="Lucas S."/>
            <person name="Van de Peer Y."/>
            <person name="Podila G.K."/>
            <person name="Polle A."/>
            <person name="Pukkila P.J."/>
            <person name="Richardson P.M."/>
            <person name="Rouze P."/>
            <person name="Sanders I.R."/>
            <person name="Stajich J.E."/>
            <person name="Tunlid A."/>
            <person name="Tuskan G."/>
            <person name="Grigoriev I.V."/>
        </authorList>
    </citation>
    <scope>NUCLEOTIDE SEQUENCE [LARGE SCALE GENOMIC DNA]</scope>
    <source>
        <strain evidence="3">S238N-H82 / ATCC MYA-4686</strain>
    </source>
</reference>
<sequence length="472" mass="50606">MFGESESESPRVPSPWDSLISLPPSPKPSSWGTSTRPHTPSPLSSDLPSPSLPIPRLVPESDDGNVEYKLQLLSPSPARFARLVTQLKWRLLEGGGQAYYELGVSDSGDLIGLPREDLERSLETLEMMAGEIGASVVVVKEIEVPVGMVELVARREGKRRGKGKVEDEDTDTGSSTVQTETETETESPSDTDGDDLSATVVLERDALFAMDFESDLDEPTSQPRYAIDLEIASVFKPRPVRTGVHSHLHIAGNAGGKNKKVKKPKHLMSFNGDEGSVNGDGNGDAMERNKAHNRRQARDRKREEKRRALTAFAAQSVATGPAAAVDLDSSTIVHGLEQMHVTIEEPATLTVPSDDTTLEVSSIISSIDISLEIQEDEDAEDDDDVFAPPTTTTSFSSFSTFPATPGGESFLNVPALSSVFPTTSSGAGSATNGGKAENVKGETRLIVEALVVRKMSLEEAFLDFVGGGRGFG</sequence>
<feature type="compositionally biased region" description="Acidic residues" evidence="1">
    <location>
        <begin position="181"/>
        <end position="195"/>
    </location>
</feature>
<dbReference type="PANTHER" id="PTHR43721:SF9">
    <property type="entry name" value="GTP-BINDING PROTEIN 1"/>
    <property type="match status" value="1"/>
</dbReference>
<feature type="region of interest" description="Disordered" evidence="1">
    <location>
        <begin position="1"/>
        <end position="57"/>
    </location>
</feature>
<evidence type="ECO:0000256" key="1">
    <source>
        <dbReference type="SAM" id="MobiDB-lite"/>
    </source>
</evidence>
<feature type="compositionally biased region" description="Low complexity" evidence="1">
    <location>
        <begin position="37"/>
        <end position="57"/>
    </location>
</feature>
<organism evidence="3">
    <name type="scientific">Laccaria bicolor (strain S238N-H82 / ATCC MYA-4686)</name>
    <name type="common">Bicoloured deceiver</name>
    <name type="synonym">Laccaria laccata var. bicolor</name>
    <dbReference type="NCBI Taxonomy" id="486041"/>
    <lineage>
        <taxon>Eukaryota</taxon>
        <taxon>Fungi</taxon>
        <taxon>Dikarya</taxon>
        <taxon>Basidiomycota</taxon>
        <taxon>Agaricomycotina</taxon>
        <taxon>Agaricomycetes</taxon>
        <taxon>Agaricomycetidae</taxon>
        <taxon>Agaricales</taxon>
        <taxon>Agaricineae</taxon>
        <taxon>Hydnangiaceae</taxon>
        <taxon>Laccaria</taxon>
    </lineage>
</organism>
<dbReference type="GO" id="GO:0003746">
    <property type="term" value="F:translation elongation factor activity"/>
    <property type="evidence" value="ECO:0007669"/>
    <property type="project" value="TreeGrafter"/>
</dbReference>
<feature type="region of interest" description="Disordered" evidence="1">
    <location>
        <begin position="157"/>
        <end position="196"/>
    </location>
</feature>
<dbReference type="InterPro" id="IPR050055">
    <property type="entry name" value="EF-Tu_GTPase"/>
</dbReference>
<dbReference type="Proteomes" id="UP000001194">
    <property type="component" value="Unassembled WGS sequence"/>
</dbReference>
<dbReference type="AlphaFoldDB" id="B0DGQ6"/>
<proteinExistence type="predicted"/>
<dbReference type="RefSeq" id="XP_001883054.1">
    <property type="nucleotide sequence ID" value="XM_001883019.1"/>
</dbReference>
<protein>
    <submittedName>
        <fullName evidence="2">Predicted protein</fullName>
    </submittedName>
</protein>
<dbReference type="GeneID" id="6078636"/>
<name>B0DGQ6_LACBS</name>
<dbReference type="EMBL" id="DS547109">
    <property type="protein sequence ID" value="EDR06193.1"/>
    <property type="molecule type" value="Genomic_DNA"/>
</dbReference>
<dbReference type="PANTHER" id="PTHR43721">
    <property type="entry name" value="ELONGATION FACTOR TU-RELATED"/>
    <property type="match status" value="1"/>
</dbReference>
<gene>
    <name evidence="2" type="ORF">LACBIDRAFT_294698</name>
</gene>
<evidence type="ECO:0000313" key="2">
    <source>
        <dbReference type="EMBL" id="EDR06193.1"/>
    </source>
</evidence>
<dbReference type="KEGG" id="lbc:LACBIDRAFT_294698"/>
<keyword evidence="3" id="KW-1185">Reference proteome</keyword>
<dbReference type="STRING" id="486041.B0DGQ6"/>
<dbReference type="InParanoid" id="B0DGQ6"/>
<accession>B0DGQ6</accession>